<protein>
    <recommendedName>
        <fullName evidence="13">Cytochrome bd terminal oxidase subunit I</fullName>
    </recommendedName>
</protein>
<dbReference type="PANTHER" id="PTHR30365:SF14">
    <property type="entry name" value="CYTOCHROME BD MENAQUINOL OXIDASE SUBUNIT I-RELATED"/>
    <property type="match status" value="1"/>
</dbReference>
<name>A0A3B0SVY7_9ZZZZ</name>
<evidence type="ECO:0000256" key="5">
    <source>
        <dbReference type="ARBA" id="ARBA00022692"/>
    </source>
</evidence>
<dbReference type="Pfam" id="PF01654">
    <property type="entry name" value="Cyt_bd_oxida_I"/>
    <property type="match status" value="1"/>
</dbReference>
<keyword evidence="5 11" id="KW-0812">Transmembrane</keyword>
<dbReference type="EMBL" id="UOEM01000004">
    <property type="protein sequence ID" value="VAW10105.1"/>
    <property type="molecule type" value="Genomic_DNA"/>
</dbReference>
<dbReference type="GO" id="GO:0009055">
    <property type="term" value="F:electron transfer activity"/>
    <property type="evidence" value="ECO:0007669"/>
    <property type="project" value="InterPro"/>
</dbReference>
<evidence type="ECO:0000256" key="4">
    <source>
        <dbReference type="ARBA" id="ARBA00022617"/>
    </source>
</evidence>
<evidence type="ECO:0008006" key="13">
    <source>
        <dbReference type="Google" id="ProtNLM"/>
    </source>
</evidence>
<feature type="transmembrane region" description="Helical" evidence="11">
    <location>
        <begin position="483"/>
        <end position="503"/>
    </location>
</feature>
<keyword evidence="4" id="KW-0349">Heme</keyword>
<comment type="subcellular location">
    <subcellularLocation>
        <location evidence="1">Cell membrane</location>
        <topology evidence="1">Multi-pass membrane protein</topology>
    </subcellularLocation>
</comment>
<feature type="transmembrane region" description="Helical" evidence="11">
    <location>
        <begin position="452"/>
        <end position="471"/>
    </location>
</feature>
<evidence type="ECO:0000256" key="7">
    <source>
        <dbReference type="ARBA" id="ARBA00022982"/>
    </source>
</evidence>
<keyword evidence="7" id="KW-0249">Electron transport</keyword>
<feature type="transmembrane region" description="Helical" evidence="11">
    <location>
        <begin position="83"/>
        <end position="104"/>
    </location>
</feature>
<dbReference type="GO" id="GO:0020037">
    <property type="term" value="F:heme binding"/>
    <property type="evidence" value="ECO:0007669"/>
    <property type="project" value="TreeGrafter"/>
</dbReference>
<keyword evidence="8 11" id="KW-1133">Transmembrane helix</keyword>
<feature type="transmembrane region" description="Helical" evidence="11">
    <location>
        <begin position="290"/>
        <end position="309"/>
    </location>
</feature>
<feature type="transmembrane region" description="Helical" evidence="11">
    <location>
        <begin position="125"/>
        <end position="146"/>
    </location>
</feature>
<dbReference type="GO" id="GO:0046872">
    <property type="term" value="F:metal ion binding"/>
    <property type="evidence" value="ECO:0007669"/>
    <property type="project" value="UniProtKB-KW"/>
</dbReference>
<dbReference type="GO" id="GO:0005886">
    <property type="term" value="C:plasma membrane"/>
    <property type="evidence" value="ECO:0007669"/>
    <property type="project" value="UniProtKB-SubCell"/>
</dbReference>
<evidence type="ECO:0000256" key="2">
    <source>
        <dbReference type="ARBA" id="ARBA00022448"/>
    </source>
</evidence>
<feature type="transmembrane region" description="Helical" evidence="11">
    <location>
        <begin position="571"/>
        <end position="594"/>
    </location>
</feature>
<feature type="transmembrane region" description="Helical" evidence="11">
    <location>
        <begin position="14"/>
        <end position="32"/>
    </location>
</feature>
<feature type="transmembrane region" description="Helical" evidence="11">
    <location>
        <begin position="366"/>
        <end position="384"/>
    </location>
</feature>
<dbReference type="AlphaFoldDB" id="A0A3B0SVY7"/>
<gene>
    <name evidence="12" type="ORF">MNBD_ALPHA09-1103</name>
</gene>
<keyword evidence="6" id="KW-0479">Metal-binding</keyword>
<keyword evidence="2" id="KW-0813">Transport</keyword>
<dbReference type="GO" id="GO:0070069">
    <property type="term" value="C:cytochrome complex"/>
    <property type="evidence" value="ECO:0007669"/>
    <property type="project" value="InterPro"/>
</dbReference>
<accession>A0A3B0SVY7</accession>
<dbReference type="PANTHER" id="PTHR30365">
    <property type="entry name" value="CYTOCHROME D UBIQUINOL OXIDASE"/>
    <property type="match status" value="1"/>
</dbReference>
<dbReference type="GO" id="GO:0016682">
    <property type="term" value="F:oxidoreductase activity, acting on diphenols and related substances as donors, oxygen as acceptor"/>
    <property type="evidence" value="ECO:0007669"/>
    <property type="project" value="TreeGrafter"/>
</dbReference>
<sequence length="609" mass="67401">MGSGALKTVSNKRVFGLFVALVVGLILIFSVADQFGALAATDEVAAEAAAVSPYGPAPKLTAADYPTIAGVNGRVAVWIFAQLHLWFAAFVLAVPIFVFIIEAIGMRTRDKRYDDMAYEFIKVSIAAYSLTAILGGLLLFSLILFYPDLFIYLSTIFSESMFYYALLFFAESAVLYIYYYGWHWLQGGIRKWVHLTLGLLLNAVGTALMLLANAWLTFMMSPNGVDVAGVFSGDSWAAIHNFLWNPINIHRFVANIAYGGSIVGAYAAFKFLTARNQQEKAHYDWMGYNANFIAICALLPLPFAGYYLAAEIYAYSQQMGITLMGGIFAWLFIIQAVLIGTLFLSANYYLWCGMGRSDGAKRYTKYIKYIAIVLVAAFLVWFTPHTLVLTNAELKALGGPYHSILGPLGIMPAKNTAVNVMILFTFLSFLFYRRANKVATVSWEQTGNIIQVALFTAGILNIMFLGIYHGYFTNTVYKVAASIPQVVTTLLVIVGSLVLDSFIYRGSKEVGPLHWGRIPERAQYALFLLAVAFTWLMGLMGYIRSGIRQNWHVVDIMRDASADAYTPTLGYAANVVSVAAVIFLAMVIFVFWIAQVSGKKTLPAGYWKE</sequence>
<organism evidence="12">
    <name type="scientific">hydrothermal vent metagenome</name>
    <dbReference type="NCBI Taxonomy" id="652676"/>
    <lineage>
        <taxon>unclassified sequences</taxon>
        <taxon>metagenomes</taxon>
        <taxon>ecological metagenomes</taxon>
    </lineage>
</organism>
<reference evidence="12" key="1">
    <citation type="submission" date="2018-06" db="EMBL/GenBank/DDBJ databases">
        <authorList>
            <person name="Zhirakovskaya E."/>
        </authorList>
    </citation>
    <scope>NUCLEOTIDE SEQUENCE</scope>
</reference>
<evidence type="ECO:0000256" key="9">
    <source>
        <dbReference type="ARBA" id="ARBA00023004"/>
    </source>
</evidence>
<feature type="transmembrane region" description="Helical" evidence="11">
    <location>
        <begin position="321"/>
        <end position="345"/>
    </location>
</feature>
<dbReference type="InterPro" id="IPR002585">
    <property type="entry name" value="Cyt-d_ubiquinol_oxidase_su_1"/>
</dbReference>
<dbReference type="GO" id="GO:0019646">
    <property type="term" value="P:aerobic electron transport chain"/>
    <property type="evidence" value="ECO:0007669"/>
    <property type="project" value="InterPro"/>
</dbReference>
<feature type="transmembrane region" description="Helical" evidence="11">
    <location>
        <begin position="192"/>
        <end position="216"/>
    </location>
</feature>
<feature type="transmembrane region" description="Helical" evidence="11">
    <location>
        <begin position="252"/>
        <end position="269"/>
    </location>
</feature>
<feature type="transmembrane region" description="Helical" evidence="11">
    <location>
        <begin position="524"/>
        <end position="543"/>
    </location>
</feature>
<feature type="transmembrane region" description="Helical" evidence="11">
    <location>
        <begin position="404"/>
        <end position="432"/>
    </location>
</feature>
<keyword evidence="9" id="KW-0408">Iron</keyword>
<evidence type="ECO:0000256" key="11">
    <source>
        <dbReference type="SAM" id="Phobius"/>
    </source>
</evidence>
<evidence type="ECO:0000256" key="6">
    <source>
        <dbReference type="ARBA" id="ARBA00022723"/>
    </source>
</evidence>
<evidence type="ECO:0000313" key="12">
    <source>
        <dbReference type="EMBL" id="VAW10105.1"/>
    </source>
</evidence>
<evidence type="ECO:0000256" key="3">
    <source>
        <dbReference type="ARBA" id="ARBA00022475"/>
    </source>
</evidence>
<feature type="transmembrane region" description="Helical" evidence="11">
    <location>
        <begin position="161"/>
        <end position="180"/>
    </location>
</feature>
<proteinExistence type="predicted"/>
<keyword evidence="3" id="KW-1003">Cell membrane</keyword>
<keyword evidence="10 11" id="KW-0472">Membrane</keyword>
<evidence type="ECO:0000256" key="8">
    <source>
        <dbReference type="ARBA" id="ARBA00022989"/>
    </source>
</evidence>
<evidence type="ECO:0000256" key="10">
    <source>
        <dbReference type="ARBA" id="ARBA00023136"/>
    </source>
</evidence>
<evidence type="ECO:0000256" key="1">
    <source>
        <dbReference type="ARBA" id="ARBA00004651"/>
    </source>
</evidence>